<evidence type="ECO:0000313" key="2">
    <source>
        <dbReference type="EMBL" id="KAJ1097375.1"/>
    </source>
</evidence>
<evidence type="ECO:0000313" key="3">
    <source>
        <dbReference type="Proteomes" id="UP001066276"/>
    </source>
</evidence>
<proteinExistence type="predicted"/>
<name>A0AAV7M3J1_PLEWA</name>
<gene>
    <name evidence="2" type="ORF">NDU88_002495</name>
</gene>
<accession>A0AAV7M3J1</accession>
<protein>
    <submittedName>
        <fullName evidence="2">Uncharacterized protein</fullName>
    </submittedName>
</protein>
<sequence>MNRPVCDTIPPHEGPLVLRNHVADNLRQRHVRNSRISQKRRAKSQDIQVGDLVLIKNRHAVGKFWLPFEPVPYTVSLDRGTLITAQQGSASLMRKMTFSKQYLSMESAPDEETSGSSDIVVNPREVGLSGSSAGGDTDQAPEDSGVEVSGLVMGNPNPYGAWEEGDS</sequence>
<dbReference type="EMBL" id="JANPWB010000014">
    <property type="protein sequence ID" value="KAJ1097375.1"/>
    <property type="molecule type" value="Genomic_DNA"/>
</dbReference>
<reference evidence="2" key="1">
    <citation type="journal article" date="2022" name="bioRxiv">
        <title>Sequencing and chromosome-scale assembly of the giantPleurodeles waltlgenome.</title>
        <authorList>
            <person name="Brown T."/>
            <person name="Elewa A."/>
            <person name="Iarovenko S."/>
            <person name="Subramanian E."/>
            <person name="Araus A.J."/>
            <person name="Petzold A."/>
            <person name="Susuki M."/>
            <person name="Suzuki K.-i.T."/>
            <person name="Hayashi T."/>
            <person name="Toyoda A."/>
            <person name="Oliveira C."/>
            <person name="Osipova E."/>
            <person name="Leigh N.D."/>
            <person name="Simon A."/>
            <person name="Yun M.H."/>
        </authorList>
    </citation>
    <scope>NUCLEOTIDE SEQUENCE</scope>
    <source>
        <strain evidence="2">20211129_DDA</strain>
        <tissue evidence="2">Liver</tissue>
    </source>
</reference>
<organism evidence="2 3">
    <name type="scientific">Pleurodeles waltl</name>
    <name type="common">Iberian ribbed newt</name>
    <dbReference type="NCBI Taxonomy" id="8319"/>
    <lineage>
        <taxon>Eukaryota</taxon>
        <taxon>Metazoa</taxon>
        <taxon>Chordata</taxon>
        <taxon>Craniata</taxon>
        <taxon>Vertebrata</taxon>
        <taxon>Euteleostomi</taxon>
        <taxon>Amphibia</taxon>
        <taxon>Batrachia</taxon>
        <taxon>Caudata</taxon>
        <taxon>Salamandroidea</taxon>
        <taxon>Salamandridae</taxon>
        <taxon>Pleurodelinae</taxon>
        <taxon>Pleurodeles</taxon>
    </lineage>
</organism>
<evidence type="ECO:0000256" key="1">
    <source>
        <dbReference type="SAM" id="MobiDB-lite"/>
    </source>
</evidence>
<feature type="region of interest" description="Disordered" evidence="1">
    <location>
        <begin position="104"/>
        <end position="167"/>
    </location>
</feature>
<dbReference type="Proteomes" id="UP001066276">
    <property type="component" value="Chromosome 10"/>
</dbReference>
<dbReference type="AlphaFoldDB" id="A0AAV7M3J1"/>
<comment type="caution">
    <text evidence="2">The sequence shown here is derived from an EMBL/GenBank/DDBJ whole genome shotgun (WGS) entry which is preliminary data.</text>
</comment>
<keyword evidence="3" id="KW-1185">Reference proteome</keyword>